<sequence length="157" mass="17786">MEHTNYNNITSYSANDVHCEDTIVNVPFSWEHKPGLSKATAHGHNGTSLVLQPPPCSSSSGSGIDHRHSKGEEDSQILCTGQTSLRISSFRIESHKEEDPFVEAYKKCTQSPFIRQQSNRVQKNIRSWPTIRKYVNILSCKHSDDVCAHKHVYNYKS</sequence>
<evidence type="ECO:0000313" key="2">
    <source>
        <dbReference type="EMBL" id="KAK7383251.1"/>
    </source>
</evidence>
<organism evidence="2 3">
    <name type="scientific">Psophocarpus tetragonolobus</name>
    <name type="common">Winged bean</name>
    <name type="synonym">Dolichos tetragonolobus</name>
    <dbReference type="NCBI Taxonomy" id="3891"/>
    <lineage>
        <taxon>Eukaryota</taxon>
        <taxon>Viridiplantae</taxon>
        <taxon>Streptophyta</taxon>
        <taxon>Embryophyta</taxon>
        <taxon>Tracheophyta</taxon>
        <taxon>Spermatophyta</taxon>
        <taxon>Magnoliopsida</taxon>
        <taxon>eudicotyledons</taxon>
        <taxon>Gunneridae</taxon>
        <taxon>Pentapetalae</taxon>
        <taxon>rosids</taxon>
        <taxon>fabids</taxon>
        <taxon>Fabales</taxon>
        <taxon>Fabaceae</taxon>
        <taxon>Papilionoideae</taxon>
        <taxon>50 kb inversion clade</taxon>
        <taxon>NPAAA clade</taxon>
        <taxon>indigoferoid/millettioid clade</taxon>
        <taxon>Phaseoleae</taxon>
        <taxon>Psophocarpus</taxon>
    </lineage>
</organism>
<dbReference type="PANTHER" id="PTHR33696:SF23">
    <property type="entry name" value="OS03G0674900 PROTEIN"/>
    <property type="match status" value="1"/>
</dbReference>
<evidence type="ECO:0000313" key="3">
    <source>
        <dbReference type="Proteomes" id="UP001386955"/>
    </source>
</evidence>
<accession>A0AAN9X1W9</accession>
<reference evidence="2 3" key="1">
    <citation type="submission" date="2024-01" db="EMBL/GenBank/DDBJ databases">
        <title>The genomes of 5 underutilized Papilionoideae crops provide insights into root nodulation and disease resistanc.</title>
        <authorList>
            <person name="Jiang F."/>
        </authorList>
    </citation>
    <scope>NUCLEOTIDE SEQUENCE [LARGE SCALE GENOMIC DNA]</scope>
    <source>
        <strain evidence="2">DUOXIRENSHENG_FW03</strain>
        <tissue evidence="2">Leaves</tissue>
    </source>
</reference>
<dbReference type="PANTHER" id="PTHR33696">
    <property type="entry name" value="T22J18.15-RELATED"/>
    <property type="match status" value="1"/>
</dbReference>
<feature type="region of interest" description="Disordered" evidence="1">
    <location>
        <begin position="36"/>
        <end position="74"/>
    </location>
</feature>
<protein>
    <submittedName>
        <fullName evidence="2">Uncharacterized protein</fullName>
    </submittedName>
</protein>
<dbReference type="AlphaFoldDB" id="A0AAN9X1W9"/>
<dbReference type="Proteomes" id="UP001386955">
    <property type="component" value="Unassembled WGS sequence"/>
</dbReference>
<comment type="caution">
    <text evidence="2">The sequence shown here is derived from an EMBL/GenBank/DDBJ whole genome shotgun (WGS) entry which is preliminary data.</text>
</comment>
<proteinExistence type="predicted"/>
<name>A0AAN9X1W9_PSOTE</name>
<keyword evidence="3" id="KW-1185">Reference proteome</keyword>
<evidence type="ECO:0000256" key="1">
    <source>
        <dbReference type="SAM" id="MobiDB-lite"/>
    </source>
</evidence>
<feature type="compositionally biased region" description="Basic and acidic residues" evidence="1">
    <location>
        <begin position="64"/>
        <end position="73"/>
    </location>
</feature>
<dbReference type="EMBL" id="JAYMYS010000008">
    <property type="protein sequence ID" value="KAK7383251.1"/>
    <property type="molecule type" value="Genomic_DNA"/>
</dbReference>
<gene>
    <name evidence="2" type="ORF">VNO78_28925</name>
</gene>